<gene>
    <name evidence="2" type="ORF">L596_008588</name>
</gene>
<dbReference type="EMBL" id="AZBU02000002">
    <property type="protein sequence ID" value="TKR94288.1"/>
    <property type="molecule type" value="Genomic_DNA"/>
</dbReference>
<evidence type="ECO:0000313" key="2">
    <source>
        <dbReference type="EMBL" id="TKR94288.1"/>
    </source>
</evidence>
<dbReference type="Proteomes" id="UP000298663">
    <property type="component" value="Unassembled WGS sequence"/>
</dbReference>
<comment type="caution">
    <text evidence="2">The sequence shown here is derived from an EMBL/GenBank/DDBJ whole genome shotgun (WGS) entry which is preliminary data.</text>
</comment>
<sequence length="67" mass="7186">MTLIRASPLVSVSFSALSCLLFLSTSANSIPSSLVAAVLTSPRSPTVIHLHPTFRSPRPNRRVATRV</sequence>
<protein>
    <recommendedName>
        <fullName evidence="4">Secreted protein</fullName>
    </recommendedName>
</protein>
<dbReference type="PROSITE" id="PS51257">
    <property type="entry name" value="PROKAR_LIPOPROTEIN"/>
    <property type="match status" value="1"/>
</dbReference>
<keyword evidence="3" id="KW-1185">Reference proteome</keyword>
<keyword evidence="1" id="KW-0732">Signal</keyword>
<organism evidence="2 3">
    <name type="scientific">Steinernema carpocapsae</name>
    <name type="common">Entomopathogenic nematode</name>
    <dbReference type="NCBI Taxonomy" id="34508"/>
    <lineage>
        <taxon>Eukaryota</taxon>
        <taxon>Metazoa</taxon>
        <taxon>Ecdysozoa</taxon>
        <taxon>Nematoda</taxon>
        <taxon>Chromadorea</taxon>
        <taxon>Rhabditida</taxon>
        <taxon>Tylenchina</taxon>
        <taxon>Panagrolaimomorpha</taxon>
        <taxon>Strongyloidoidea</taxon>
        <taxon>Steinernematidae</taxon>
        <taxon>Steinernema</taxon>
    </lineage>
</organism>
<dbReference type="AlphaFoldDB" id="A0A4U5PD38"/>
<evidence type="ECO:0008006" key="4">
    <source>
        <dbReference type="Google" id="ProtNLM"/>
    </source>
</evidence>
<proteinExistence type="predicted"/>
<reference evidence="2 3" key="1">
    <citation type="journal article" date="2015" name="Genome Biol.">
        <title>Comparative genomics of Steinernema reveals deeply conserved gene regulatory networks.</title>
        <authorList>
            <person name="Dillman A.R."/>
            <person name="Macchietto M."/>
            <person name="Porter C.F."/>
            <person name="Rogers A."/>
            <person name="Williams B."/>
            <person name="Antoshechkin I."/>
            <person name="Lee M.M."/>
            <person name="Goodwin Z."/>
            <person name="Lu X."/>
            <person name="Lewis E.E."/>
            <person name="Goodrich-Blair H."/>
            <person name="Stock S.P."/>
            <person name="Adams B.J."/>
            <person name="Sternberg P.W."/>
            <person name="Mortazavi A."/>
        </authorList>
    </citation>
    <scope>NUCLEOTIDE SEQUENCE [LARGE SCALE GENOMIC DNA]</scope>
    <source>
        <strain evidence="2 3">ALL</strain>
    </source>
</reference>
<feature type="signal peptide" evidence="1">
    <location>
        <begin position="1"/>
        <end position="27"/>
    </location>
</feature>
<feature type="chain" id="PRO_5020278573" description="Secreted protein" evidence="1">
    <location>
        <begin position="28"/>
        <end position="67"/>
    </location>
</feature>
<evidence type="ECO:0000313" key="3">
    <source>
        <dbReference type="Proteomes" id="UP000298663"/>
    </source>
</evidence>
<evidence type="ECO:0000256" key="1">
    <source>
        <dbReference type="SAM" id="SignalP"/>
    </source>
</evidence>
<name>A0A4U5PD38_STECR</name>
<reference evidence="2 3" key="2">
    <citation type="journal article" date="2019" name="G3 (Bethesda)">
        <title>Hybrid Assembly of the Genome of the Entomopathogenic Nematode Steinernema carpocapsae Identifies the X-Chromosome.</title>
        <authorList>
            <person name="Serra L."/>
            <person name="Macchietto M."/>
            <person name="Macias-Munoz A."/>
            <person name="McGill C.J."/>
            <person name="Rodriguez I.M."/>
            <person name="Rodriguez B."/>
            <person name="Murad R."/>
            <person name="Mortazavi A."/>
        </authorList>
    </citation>
    <scope>NUCLEOTIDE SEQUENCE [LARGE SCALE GENOMIC DNA]</scope>
    <source>
        <strain evidence="2 3">ALL</strain>
    </source>
</reference>
<accession>A0A4U5PD38</accession>